<dbReference type="PANTHER" id="PTHR42748:SF7">
    <property type="entry name" value="NMRA LIKE REDOX SENSOR 1-RELATED"/>
    <property type="match status" value="1"/>
</dbReference>
<evidence type="ECO:0000256" key="2">
    <source>
        <dbReference type="ARBA" id="ARBA00022857"/>
    </source>
</evidence>
<protein>
    <recommendedName>
        <fullName evidence="3">NmrA-like domain-containing protein</fullName>
    </recommendedName>
</protein>
<gene>
    <name evidence="4" type="ORF">DFH07DRAFT_1032304</name>
</gene>
<keyword evidence="5" id="KW-1185">Reference proteome</keyword>
<reference evidence="4" key="1">
    <citation type="submission" date="2023-03" db="EMBL/GenBank/DDBJ databases">
        <title>Massive genome expansion in bonnet fungi (Mycena s.s.) driven by repeated elements and novel gene families across ecological guilds.</title>
        <authorList>
            <consortium name="Lawrence Berkeley National Laboratory"/>
            <person name="Harder C.B."/>
            <person name="Miyauchi S."/>
            <person name="Viragh M."/>
            <person name="Kuo A."/>
            <person name="Thoen E."/>
            <person name="Andreopoulos B."/>
            <person name="Lu D."/>
            <person name="Skrede I."/>
            <person name="Drula E."/>
            <person name="Henrissat B."/>
            <person name="Morin E."/>
            <person name="Kohler A."/>
            <person name="Barry K."/>
            <person name="LaButti K."/>
            <person name="Morin E."/>
            <person name="Salamov A."/>
            <person name="Lipzen A."/>
            <person name="Mereny Z."/>
            <person name="Hegedus B."/>
            <person name="Baldrian P."/>
            <person name="Stursova M."/>
            <person name="Weitz H."/>
            <person name="Taylor A."/>
            <person name="Grigoriev I.V."/>
            <person name="Nagy L.G."/>
            <person name="Martin F."/>
            <person name="Kauserud H."/>
        </authorList>
    </citation>
    <scope>NUCLEOTIDE SEQUENCE</scope>
    <source>
        <strain evidence="4">CBHHK188m</strain>
    </source>
</reference>
<evidence type="ECO:0000256" key="1">
    <source>
        <dbReference type="ARBA" id="ARBA00006328"/>
    </source>
</evidence>
<sequence length="328" mass="35724">MTSRIVSVLGVTGLQGGAVLNMLLEDGTFVPLAITCNPDGKEATKLKQRGVQVVKGDFFDKASLVSTLRGSEGMYAVCPSHSFIERNLNVGRQMTVKNVVDAAKEVGVKFFHLEVGLFSLPSINEFSGGKYTKVLHYDHKQVVEKYLKSSGLPNASIHVGWFLENFWTCVTIHNSCAPQIDPRAIPRNPLLAKTPTGFDIPVTNYRATDVMGLTWIEHDVPAAVLALVKNYTDPSKGISGRTYPVITANLLLADVTAKTTKALGRQVTCTTGPLMGLGAMDEMYTVHTEYSGMFIATPIPNPDLVALGAKYGTVEEFLEREVKPRYGQ</sequence>
<comment type="caution">
    <text evidence="4">The sequence shown here is derived from an EMBL/GenBank/DDBJ whole genome shotgun (WGS) entry which is preliminary data.</text>
</comment>
<dbReference type="Proteomes" id="UP001215280">
    <property type="component" value="Unassembled WGS sequence"/>
</dbReference>
<dbReference type="Gene3D" id="3.40.50.720">
    <property type="entry name" value="NAD(P)-binding Rossmann-like Domain"/>
    <property type="match status" value="1"/>
</dbReference>
<evidence type="ECO:0000313" key="4">
    <source>
        <dbReference type="EMBL" id="KAJ7751807.1"/>
    </source>
</evidence>
<dbReference type="SUPFAM" id="SSF51735">
    <property type="entry name" value="NAD(P)-binding Rossmann-fold domains"/>
    <property type="match status" value="1"/>
</dbReference>
<keyword evidence="2" id="KW-0521">NADP</keyword>
<dbReference type="EMBL" id="JARJLG010000077">
    <property type="protein sequence ID" value="KAJ7751807.1"/>
    <property type="molecule type" value="Genomic_DNA"/>
</dbReference>
<comment type="similarity">
    <text evidence="1">Belongs to the NmrA-type oxidoreductase family.</text>
</comment>
<name>A0AAD7N9S7_9AGAR</name>
<evidence type="ECO:0000259" key="3">
    <source>
        <dbReference type="Pfam" id="PF05368"/>
    </source>
</evidence>
<dbReference type="Gene3D" id="3.90.25.10">
    <property type="entry name" value="UDP-galactose 4-epimerase, domain 1"/>
    <property type="match status" value="1"/>
</dbReference>
<proteinExistence type="inferred from homology"/>
<dbReference type="PANTHER" id="PTHR42748">
    <property type="entry name" value="NITROGEN METABOLITE REPRESSION PROTEIN NMRA FAMILY MEMBER"/>
    <property type="match status" value="1"/>
</dbReference>
<dbReference type="InterPro" id="IPR036291">
    <property type="entry name" value="NAD(P)-bd_dom_sf"/>
</dbReference>
<feature type="domain" description="NmrA-like" evidence="3">
    <location>
        <begin position="5"/>
        <end position="279"/>
    </location>
</feature>
<dbReference type="InterPro" id="IPR008030">
    <property type="entry name" value="NmrA-like"/>
</dbReference>
<evidence type="ECO:0000313" key="5">
    <source>
        <dbReference type="Proteomes" id="UP001215280"/>
    </source>
</evidence>
<dbReference type="Pfam" id="PF05368">
    <property type="entry name" value="NmrA"/>
    <property type="match status" value="1"/>
</dbReference>
<accession>A0AAD7N9S7</accession>
<dbReference type="InterPro" id="IPR051164">
    <property type="entry name" value="NmrA-like_oxidored"/>
</dbReference>
<organism evidence="4 5">
    <name type="scientific">Mycena maculata</name>
    <dbReference type="NCBI Taxonomy" id="230809"/>
    <lineage>
        <taxon>Eukaryota</taxon>
        <taxon>Fungi</taxon>
        <taxon>Dikarya</taxon>
        <taxon>Basidiomycota</taxon>
        <taxon>Agaricomycotina</taxon>
        <taxon>Agaricomycetes</taxon>
        <taxon>Agaricomycetidae</taxon>
        <taxon>Agaricales</taxon>
        <taxon>Marasmiineae</taxon>
        <taxon>Mycenaceae</taxon>
        <taxon>Mycena</taxon>
    </lineage>
</organism>
<dbReference type="AlphaFoldDB" id="A0AAD7N9S7"/>